<keyword evidence="6" id="KW-1185">Reference proteome</keyword>
<protein>
    <submittedName>
        <fullName evidence="5">Uncharacterized protein</fullName>
    </submittedName>
</protein>
<dbReference type="AlphaFoldDB" id="A0A917AXU1"/>
<keyword evidence="2" id="KW-0488">Methylation</keyword>
<reference evidence="5" key="2">
    <citation type="submission" date="2020-09" db="EMBL/GenBank/DDBJ databases">
        <authorList>
            <person name="Sun Q."/>
            <person name="Zhou Y."/>
        </authorList>
    </citation>
    <scope>NUCLEOTIDE SEQUENCE</scope>
    <source>
        <strain evidence="5">CGMCC 1.12153</strain>
    </source>
</reference>
<accession>A0A917AXU1</accession>
<dbReference type="Proteomes" id="UP000660110">
    <property type="component" value="Unassembled WGS sequence"/>
</dbReference>
<comment type="subcellular location">
    <subcellularLocation>
        <location evidence="1">Cell surface</location>
    </subcellularLocation>
</comment>
<evidence type="ECO:0000256" key="3">
    <source>
        <dbReference type="ARBA" id="ARBA00023287"/>
    </source>
</evidence>
<keyword evidence="4" id="KW-1133">Transmembrane helix</keyword>
<dbReference type="EMBL" id="BMEL01000001">
    <property type="protein sequence ID" value="GGF08080.1"/>
    <property type="molecule type" value="Genomic_DNA"/>
</dbReference>
<name>A0A917AXU1_HALAA</name>
<sequence>MNNNGFTLVEVISAFSVLMIAASLITPLLMEMRTAQHSLSIKRNALVTLQNKLHEYSTSSFEEAVNESIDQVHYTFNVHPNYREGCAEWKTKQNEEEKECLYAPL</sequence>
<evidence type="ECO:0000256" key="1">
    <source>
        <dbReference type="ARBA" id="ARBA00004241"/>
    </source>
</evidence>
<dbReference type="GO" id="GO:0030420">
    <property type="term" value="P:establishment of competence for transformation"/>
    <property type="evidence" value="ECO:0007669"/>
    <property type="project" value="UniProtKB-KW"/>
</dbReference>
<evidence type="ECO:0000256" key="2">
    <source>
        <dbReference type="ARBA" id="ARBA00022481"/>
    </source>
</evidence>
<dbReference type="InterPro" id="IPR012902">
    <property type="entry name" value="N_methyl_site"/>
</dbReference>
<dbReference type="GO" id="GO:0015628">
    <property type="term" value="P:protein secretion by the type II secretion system"/>
    <property type="evidence" value="ECO:0007669"/>
    <property type="project" value="InterPro"/>
</dbReference>
<dbReference type="Pfam" id="PF07963">
    <property type="entry name" value="N_methyl"/>
    <property type="match status" value="1"/>
</dbReference>
<proteinExistence type="predicted"/>
<keyword evidence="4" id="KW-0812">Transmembrane</keyword>
<keyword evidence="4" id="KW-0472">Membrane</keyword>
<keyword evidence="3" id="KW-0178">Competence</keyword>
<dbReference type="PRINTS" id="PR00813">
    <property type="entry name" value="BCTERIALGSPG"/>
</dbReference>
<feature type="transmembrane region" description="Helical" evidence="4">
    <location>
        <begin position="6"/>
        <end position="30"/>
    </location>
</feature>
<gene>
    <name evidence="5" type="ORF">GCM10010954_03170</name>
</gene>
<dbReference type="InterPro" id="IPR000983">
    <property type="entry name" value="Bac_GSPG_pilin"/>
</dbReference>
<dbReference type="GO" id="GO:0009986">
    <property type="term" value="C:cell surface"/>
    <property type="evidence" value="ECO:0007669"/>
    <property type="project" value="UniProtKB-SubCell"/>
</dbReference>
<dbReference type="GO" id="GO:0015627">
    <property type="term" value="C:type II protein secretion system complex"/>
    <property type="evidence" value="ECO:0007669"/>
    <property type="project" value="InterPro"/>
</dbReference>
<reference evidence="5" key="1">
    <citation type="journal article" date="2014" name="Int. J. Syst. Evol. Microbiol.">
        <title>Complete genome sequence of Corynebacterium casei LMG S-19264T (=DSM 44701T), isolated from a smear-ripened cheese.</title>
        <authorList>
            <consortium name="US DOE Joint Genome Institute (JGI-PGF)"/>
            <person name="Walter F."/>
            <person name="Albersmeier A."/>
            <person name="Kalinowski J."/>
            <person name="Ruckert C."/>
        </authorList>
    </citation>
    <scope>NUCLEOTIDE SEQUENCE</scope>
    <source>
        <strain evidence="5">CGMCC 1.12153</strain>
    </source>
</reference>
<evidence type="ECO:0000313" key="5">
    <source>
        <dbReference type="EMBL" id="GGF08080.1"/>
    </source>
</evidence>
<organism evidence="5 6">
    <name type="scientific">Halobacillus andaensis</name>
    <dbReference type="NCBI Taxonomy" id="1176239"/>
    <lineage>
        <taxon>Bacteria</taxon>
        <taxon>Bacillati</taxon>
        <taxon>Bacillota</taxon>
        <taxon>Bacilli</taxon>
        <taxon>Bacillales</taxon>
        <taxon>Bacillaceae</taxon>
        <taxon>Halobacillus</taxon>
    </lineage>
</organism>
<dbReference type="RefSeq" id="WP_188375708.1">
    <property type="nucleotide sequence ID" value="NZ_BMEL01000001.1"/>
</dbReference>
<comment type="caution">
    <text evidence="5">The sequence shown here is derived from an EMBL/GenBank/DDBJ whole genome shotgun (WGS) entry which is preliminary data.</text>
</comment>
<evidence type="ECO:0000313" key="6">
    <source>
        <dbReference type="Proteomes" id="UP000660110"/>
    </source>
</evidence>
<evidence type="ECO:0000256" key="4">
    <source>
        <dbReference type="SAM" id="Phobius"/>
    </source>
</evidence>